<dbReference type="EMBL" id="JAWWNJ010000119">
    <property type="protein sequence ID" value="KAK6988864.1"/>
    <property type="molecule type" value="Genomic_DNA"/>
</dbReference>
<dbReference type="AlphaFoldDB" id="A0AAV9ZQS3"/>
<sequence>MFAQTQSSLSICPRSGSRNGRVACTLLFITLLPSTFNSPSPISLKSPCLSLTSMAGTPDYDEIATAIAELLKNSLAITTKCVELQTQLPHNFKAALDAAVAAELKDAVAAALAGDWIEVDARTPTALEVAHPPGEGDDQVYHVVLVGREPGLYSSVKMSDYQVNRIPSGKRHRKVGRAEALAFYRRKFNEGEVHKMMPVEEYEALEAASQPSVGRVA</sequence>
<evidence type="ECO:0000313" key="1">
    <source>
        <dbReference type="EMBL" id="KAK6988864.1"/>
    </source>
</evidence>
<proteinExistence type="predicted"/>
<gene>
    <name evidence="1" type="ORF">R3P38DRAFT_3228162</name>
</gene>
<dbReference type="Proteomes" id="UP001362999">
    <property type="component" value="Unassembled WGS sequence"/>
</dbReference>
<protein>
    <submittedName>
        <fullName evidence="1">Uncharacterized protein</fullName>
    </submittedName>
</protein>
<reference evidence="1 2" key="1">
    <citation type="journal article" date="2024" name="J Genomics">
        <title>Draft genome sequencing and assembly of Favolaschia claudopus CIRM-BRFM 2984 isolated from oak limbs.</title>
        <authorList>
            <person name="Navarro D."/>
            <person name="Drula E."/>
            <person name="Chaduli D."/>
            <person name="Cazenave R."/>
            <person name="Ahrendt S."/>
            <person name="Wang J."/>
            <person name="Lipzen A."/>
            <person name="Daum C."/>
            <person name="Barry K."/>
            <person name="Grigoriev I.V."/>
            <person name="Favel A."/>
            <person name="Rosso M.N."/>
            <person name="Martin F."/>
        </authorList>
    </citation>
    <scope>NUCLEOTIDE SEQUENCE [LARGE SCALE GENOMIC DNA]</scope>
    <source>
        <strain evidence="1 2">CIRM-BRFM 2984</strain>
    </source>
</reference>
<accession>A0AAV9ZQS3</accession>
<name>A0AAV9ZQS3_9AGAR</name>
<organism evidence="1 2">
    <name type="scientific">Favolaschia claudopus</name>
    <dbReference type="NCBI Taxonomy" id="2862362"/>
    <lineage>
        <taxon>Eukaryota</taxon>
        <taxon>Fungi</taxon>
        <taxon>Dikarya</taxon>
        <taxon>Basidiomycota</taxon>
        <taxon>Agaricomycotina</taxon>
        <taxon>Agaricomycetes</taxon>
        <taxon>Agaricomycetidae</taxon>
        <taxon>Agaricales</taxon>
        <taxon>Marasmiineae</taxon>
        <taxon>Mycenaceae</taxon>
        <taxon>Favolaschia</taxon>
    </lineage>
</organism>
<evidence type="ECO:0000313" key="2">
    <source>
        <dbReference type="Proteomes" id="UP001362999"/>
    </source>
</evidence>
<comment type="caution">
    <text evidence="1">The sequence shown here is derived from an EMBL/GenBank/DDBJ whole genome shotgun (WGS) entry which is preliminary data.</text>
</comment>
<keyword evidence="2" id="KW-1185">Reference proteome</keyword>